<proteinExistence type="predicted"/>
<dbReference type="PROSITE" id="PS51257">
    <property type="entry name" value="PROKAR_LIPOPROTEIN"/>
    <property type="match status" value="1"/>
</dbReference>
<feature type="chain" id="PRO_5042859370" description="DUF1120 domain-containing protein" evidence="1">
    <location>
        <begin position="20"/>
        <end position="176"/>
    </location>
</feature>
<reference evidence="2 3" key="1">
    <citation type="submission" date="2019-01" db="EMBL/GenBank/DDBJ databases">
        <title>Florfenicol resistance in Enterobacteriaceae and whole-genome sequence analysis of florfenicol-resistant Leclercia adecarboxylata strain R25.</title>
        <authorList>
            <person name="Bao Q."/>
            <person name="Ying Y."/>
        </authorList>
    </citation>
    <scope>NUCLEOTIDE SEQUENCE [LARGE SCALE GENOMIC DNA]</scope>
    <source>
        <strain evidence="2 3">R25</strain>
    </source>
</reference>
<keyword evidence="1" id="KW-0732">Signal</keyword>
<gene>
    <name evidence="2" type="ORF">ES815_07370</name>
</gene>
<accession>A0AAP9AI65</accession>
<evidence type="ECO:0000313" key="3">
    <source>
        <dbReference type="Proteomes" id="UP000317812"/>
    </source>
</evidence>
<dbReference type="AlphaFoldDB" id="A0AAP9AI65"/>
<protein>
    <recommendedName>
        <fullName evidence="4">DUF1120 domain-containing protein</fullName>
    </recommendedName>
</protein>
<dbReference type="EMBL" id="CP035382">
    <property type="protein sequence ID" value="QDK18130.1"/>
    <property type="molecule type" value="Genomic_DNA"/>
</dbReference>
<sequence length="176" mass="19377">MKRYLLMAAIGLVPCQSWAACELIASQQKIVYSRLTPAERQQGNMPWITLPEKQIQVQVNCSEPQRIRLFLGSDLPRNGTFSLGSEGEMRITASHAYVDDRPVRIAPVHRTDTVLRSGGSEALQASLNEGLGFSNGEEVYGKNASVSLLVAARIKLGPVTELTTWRGNLNINLEVQ</sequence>
<dbReference type="RefSeq" id="WP_142487273.1">
    <property type="nucleotide sequence ID" value="NZ_CP035382.1"/>
</dbReference>
<feature type="signal peptide" evidence="1">
    <location>
        <begin position="1"/>
        <end position="19"/>
    </location>
</feature>
<evidence type="ECO:0000313" key="2">
    <source>
        <dbReference type="EMBL" id="QDK18130.1"/>
    </source>
</evidence>
<organism evidence="2 3">
    <name type="scientific">Leclercia adecarboxylata</name>
    <dbReference type="NCBI Taxonomy" id="83655"/>
    <lineage>
        <taxon>Bacteria</taxon>
        <taxon>Pseudomonadati</taxon>
        <taxon>Pseudomonadota</taxon>
        <taxon>Gammaproteobacteria</taxon>
        <taxon>Enterobacterales</taxon>
        <taxon>Enterobacteriaceae</taxon>
        <taxon>Leclercia</taxon>
    </lineage>
</organism>
<evidence type="ECO:0008006" key="4">
    <source>
        <dbReference type="Google" id="ProtNLM"/>
    </source>
</evidence>
<dbReference type="Proteomes" id="UP000317812">
    <property type="component" value="Chromosome"/>
</dbReference>
<evidence type="ECO:0000256" key="1">
    <source>
        <dbReference type="SAM" id="SignalP"/>
    </source>
</evidence>
<name>A0AAP9AI65_9ENTR</name>